<name>A0A9P4KCN7_9PLEO</name>
<evidence type="ECO:0000313" key="3">
    <source>
        <dbReference type="Proteomes" id="UP000800093"/>
    </source>
</evidence>
<dbReference type="Proteomes" id="UP000800093">
    <property type="component" value="Unassembled WGS sequence"/>
</dbReference>
<accession>A0A9P4KCN7</accession>
<evidence type="ECO:0000313" key="2">
    <source>
        <dbReference type="EMBL" id="KAF2263644.1"/>
    </source>
</evidence>
<organism evidence="2 3">
    <name type="scientific">Lojkania enalia</name>
    <dbReference type="NCBI Taxonomy" id="147567"/>
    <lineage>
        <taxon>Eukaryota</taxon>
        <taxon>Fungi</taxon>
        <taxon>Dikarya</taxon>
        <taxon>Ascomycota</taxon>
        <taxon>Pezizomycotina</taxon>
        <taxon>Dothideomycetes</taxon>
        <taxon>Pleosporomycetidae</taxon>
        <taxon>Pleosporales</taxon>
        <taxon>Pleosporales incertae sedis</taxon>
        <taxon>Lojkania</taxon>
    </lineage>
</organism>
<dbReference type="EMBL" id="ML986623">
    <property type="protein sequence ID" value="KAF2263644.1"/>
    <property type="molecule type" value="Genomic_DNA"/>
</dbReference>
<dbReference type="AlphaFoldDB" id="A0A9P4KCN7"/>
<reference evidence="3" key="1">
    <citation type="journal article" date="2020" name="Stud. Mycol.">
        <title>101 Dothideomycetes genomes: A test case for predicting lifestyles and emergence of pathogens.</title>
        <authorList>
            <person name="Haridas S."/>
            <person name="Albert R."/>
            <person name="Binder M."/>
            <person name="Bloem J."/>
            <person name="LaButti K."/>
            <person name="Salamov A."/>
            <person name="Andreopoulos B."/>
            <person name="Baker S."/>
            <person name="Barry K."/>
            <person name="Bills G."/>
            <person name="Bluhm B."/>
            <person name="Cannon C."/>
            <person name="Castanera R."/>
            <person name="Culley D."/>
            <person name="Daum C."/>
            <person name="Ezra D."/>
            <person name="Gonzalez J."/>
            <person name="Henrissat B."/>
            <person name="Kuo A."/>
            <person name="Liang C."/>
            <person name="Lipzen A."/>
            <person name="Lutzoni F."/>
            <person name="Magnuson J."/>
            <person name="Mondo S."/>
            <person name="Nolan M."/>
            <person name="Ohm R."/>
            <person name="Pangilinan J."/>
            <person name="Park H.-J."/>
            <person name="Ramirez L."/>
            <person name="Alfaro M."/>
            <person name="Sun H."/>
            <person name="Tritt A."/>
            <person name="Yoshinaga Y."/>
            <person name="Zwiers L.-H."/>
            <person name="Turgeon B."/>
            <person name="Goodwin S."/>
            <person name="Spatafora J."/>
            <person name="Crous P."/>
            <person name="Grigoriev I."/>
        </authorList>
    </citation>
    <scope>NUCLEOTIDE SEQUENCE [LARGE SCALE GENOMIC DNA]</scope>
    <source>
        <strain evidence="3">CBS 304.66</strain>
    </source>
</reference>
<feature type="signal peptide" evidence="1">
    <location>
        <begin position="1"/>
        <end position="29"/>
    </location>
</feature>
<proteinExistence type="predicted"/>
<gene>
    <name evidence="2" type="ORF">CC78DRAFT_267650</name>
</gene>
<sequence>MLCSIQEWNGLISLLWRLLLYNFCSVISSRDHEATIWKAHADGMDKYEHPASGPTLGILLKSGCSPAVAPSRDSSFSLYDCQLIFAVNFLSYQTVGVVHNIRRIKLGTIATCGTNSTLPTGAWWLKMLDCRRYLGNTDRVVSICWLRCKKLHELPRSLGIFQCSIRRSGRWHCIYPLARVGDIPAPRIFGENEKVSQR</sequence>
<comment type="caution">
    <text evidence="2">The sequence shown here is derived from an EMBL/GenBank/DDBJ whole genome shotgun (WGS) entry which is preliminary data.</text>
</comment>
<protein>
    <recommendedName>
        <fullName evidence="4">Secreted protein</fullName>
    </recommendedName>
</protein>
<feature type="chain" id="PRO_5040418044" description="Secreted protein" evidence="1">
    <location>
        <begin position="30"/>
        <end position="198"/>
    </location>
</feature>
<evidence type="ECO:0008006" key="4">
    <source>
        <dbReference type="Google" id="ProtNLM"/>
    </source>
</evidence>
<evidence type="ECO:0000256" key="1">
    <source>
        <dbReference type="SAM" id="SignalP"/>
    </source>
</evidence>
<keyword evidence="1" id="KW-0732">Signal</keyword>
<keyword evidence="3" id="KW-1185">Reference proteome</keyword>